<dbReference type="PROSITE" id="PS51257">
    <property type="entry name" value="PROKAR_LIPOPROTEIN"/>
    <property type="match status" value="1"/>
</dbReference>
<dbReference type="EMBL" id="CP133548">
    <property type="protein sequence ID" value="WMS88702.1"/>
    <property type="molecule type" value="Genomic_DNA"/>
</dbReference>
<protein>
    <submittedName>
        <fullName evidence="3">DUF4097 family beta strand repeat-containing protein</fullName>
    </submittedName>
</protein>
<dbReference type="InterPro" id="IPR025164">
    <property type="entry name" value="Toastrack_DUF4097"/>
</dbReference>
<evidence type="ECO:0000256" key="1">
    <source>
        <dbReference type="SAM" id="SignalP"/>
    </source>
</evidence>
<dbReference type="KEGG" id="plei:Q9312_07245"/>
<evidence type="ECO:0000259" key="2">
    <source>
        <dbReference type="Pfam" id="PF13349"/>
    </source>
</evidence>
<dbReference type="Proteomes" id="UP001239782">
    <property type="component" value="Chromosome"/>
</dbReference>
<organism evidence="3 4">
    <name type="scientific">Pleionea litopenaei</name>
    <dbReference type="NCBI Taxonomy" id="3070815"/>
    <lineage>
        <taxon>Bacteria</taxon>
        <taxon>Pseudomonadati</taxon>
        <taxon>Pseudomonadota</taxon>
        <taxon>Gammaproteobacteria</taxon>
        <taxon>Oceanospirillales</taxon>
        <taxon>Pleioneaceae</taxon>
        <taxon>Pleionea</taxon>
    </lineage>
</organism>
<feature type="chain" id="PRO_5041250055" evidence="1">
    <location>
        <begin position="19"/>
        <end position="300"/>
    </location>
</feature>
<keyword evidence="4" id="KW-1185">Reference proteome</keyword>
<proteinExistence type="predicted"/>
<name>A0AA51X7U8_9GAMM</name>
<evidence type="ECO:0000313" key="4">
    <source>
        <dbReference type="Proteomes" id="UP001239782"/>
    </source>
</evidence>
<keyword evidence="1" id="KW-0732">Signal</keyword>
<feature type="signal peptide" evidence="1">
    <location>
        <begin position="1"/>
        <end position="18"/>
    </location>
</feature>
<gene>
    <name evidence="3" type="ORF">Q9312_07245</name>
</gene>
<dbReference type="AlphaFoldDB" id="A0AA51X7U8"/>
<sequence length="300" mass="32073">MRIAWVLILLSMSGACLAQPVEDAIDATGVKRLVIDVPRGEVEILGHSDTKIAISGYLDEAKTNFIFKVSGERAELRVEMPDNREWHGRQSTQLKVMVPQSQLAVWFNGVATDVLVSGIQNEVRADTVSGDLTLVDLTSTDSMRGLNFSSVSGDISLSKVKGPLVLSNVSGDIQGRAESRDVAVNIISGELELTLGAIEKVNVSAVSGDIHIVGEVQSSGSSDIRMSSVNGEVKLTIGGKFEGRLRMQTGPGGDIVNRLSKHEPESSFIGEEYLKATIGRSGKNEIDLTTVSGTLIVEKP</sequence>
<feature type="domain" description="DUF4097" evidence="2">
    <location>
        <begin position="31"/>
        <end position="296"/>
    </location>
</feature>
<accession>A0AA51X7U8</accession>
<dbReference type="RefSeq" id="WP_309203922.1">
    <property type="nucleotide sequence ID" value="NZ_CP133548.1"/>
</dbReference>
<reference evidence="3 4" key="1">
    <citation type="submission" date="2023-08" db="EMBL/GenBank/DDBJ databases">
        <title>Pleionea litopenaei sp. nov., isolated from stomach of juvenile Litopenaeus vannamei.</title>
        <authorList>
            <person name="Rho A.M."/>
            <person name="Hwang C.Y."/>
        </authorList>
    </citation>
    <scope>NUCLEOTIDE SEQUENCE [LARGE SCALE GENOMIC DNA]</scope>
    <source>
        <strain evidence="3 4">HL-JVS1</strain>
    </source>
</reference>
<dbReference type="Pfam" id="PF13349">
    <property type="entry name" value="DUF4097"/>
    <property type="match status" value="1"/>
</dbReference>
<evidence type="ECO:0000313" key="3">
    <source>
        <dbReference type="EMBL" id="WMS88702.1"/>
    </source>
</evidence>